<dbReference type="PANTHER" id="PTHR42711:SF17">
    <property type="entry name" value="ABC TRANSPORTER ATP-BINDING PROTEIN"/>
    <property type="match status" value="1"/>
</dbReference>
<keyword evidence="7 8" id="KW-0472">Membrane</keyword>
<evidence type="ECO:0000256" key="6">
    <source>
        <dbReference type="ARBA" id="ARBA00022989"/>
    </source>
</evidence>
<accession>A0A4P5ZA53</accession>
<dbReference type="Gene3D" id="3.40.50.300">
    <property type="entry name" value="P-loop containing nucleotide triphosphate hydrolases"/>
    <property type="match status" value="1"/>
</dbReference>
<comment type="subcellular location">
    <subcellularLocation>
        <location evidence="1">Membrane</location>
        <topology evidence="1">Multi-pass membrane protein</topology>
    </subcellularLocation>
</comment>
<gene>
    <name evidence="10" type="ORF">PA905_00580</name>
</gene>
<dbReference type="EMBL" id="BJCD01000027">
    <property type="protein sequence ID" value="GDZ92363.1"/>
    <property type="molecule type" value="Genomic_DNA"/>
</dbReference>
<evidence type="ECO:0000313" key="10">
    <source>
        <dbReference type="EMBL" id="GDZ92363.1"/>
    </source>
</evidence>
<dbReference type="InterPro" id="IPR027417">
    <property type="entry name" value="P-loop_NTPase"/>
</dbReference>
<feature type="transmembrane region" description="Helical" evidence="8">
    <location>
        <begin position="260"/>
        <end position="278"/>
    </location>
</feature>
<evidence type="ECO:0000313" key="11">
    <source>
        <dbReference type="Proteomes" id="UP000299794"/>
    </source>
</evidence>
<proteinExistence type="predicted"/>
<dbReference type="CDD" id="cd03230">
    <property type="entry name" value="ABC_DR_subfamily_A"/>
    <property type="match status" value="1"/>
</dbReference>
<evidence type="ECO:0000256" key="8">
    <source>
        <dbReference type="SAM" id="Phobius"/>
    </source>
</evidence>
<dbReference type="InterPro" id="IPR003593">
    <property type="entry name" value="AAA+_ATPase"/>
</dbReference>
<dbReference type="InterPro" id="IPR013525">
    <property type="entry name" value="ABC2_TM"/>
</dbReference>
<dbReference type="RefSeq" id="WP_158295763.1">
    <property type="nucleotide sequence ID" value="NZ_BJCD01000027.1"/>
</dbReference>
<keyword evidence="5 10" id="KW-0067">ATP-binding</keyword>
<evidence type="ECO:0000256" key="1">
    <source>
        <dbReference type="ARBA" id="ARBA00004141"/>
    </source>
</evidence>
<evidence type="ECO:0000256" key="7">
    <source>
        <dbReference type="ARBA" id="ARBA00023136"/>
    </source>
</evidence>
<dbReference type="GO" id="GO:0005524">
    <property type="term" value="F:ATP binding"/>
    <property type="evidence" value="ECO:0007669"/>
    <property type="project" value="UniProtKB-KW"/>
</dbReference>
<name>A0A4P5ZA53_PLAAG</name>
<dbReference type="GO" id="GO:0140359">
    <property type="term" value="F:ABC-type transporter activity"/>
    <property type="evidence" value="ECO:0007669"/>
    <property type="project" value="InterPro"/>
</dbReference>
<dbReference type="SMART" id="SM00382">
    <property type="entry name" value="AAA"/>
    <property type="match status" value="1"/>
</dbReference>
<keyword evidence="3 8" id="KW-0812">Transmembrane</keyword>
<feature type="domain" description="ABC transporter" evidence="9">
    <location>
        <begin position="4"/>
        <end position="235"/>
    </location>
</feature>
<evidence type="ECO:0000256" key="4">
    <source>
        <dbReference type="ARBA" id="ARBA00022741"/>
    </source>
</evidence>
<sequence length="476" mass="54001">MNVVQLENISKSFNQSLFKKKEILTDINLNIQKGEFVVLKGSNGSGKTTLLNLILGLLAPTQGEVKLFGENPKSFHSKIRLGVVLQKVSLPKHLTVKELVNLLRSYYPNPLSTEEILSTVNLKLKENNWASKLSGGEEQRLFFALALAGNPELLILDEPTRNLDEEGFIEFWEQIKICREKNITILMVTNNQADFTYLDNLVTKYVILKEGKLEENIIKTVLVEEKESSKFKETNKKINYTYLLLKQTYAELLQLVRTPLYLLGIFLFPSLIVLFPMNQKSAKVMLIFFCGLMLLILAIERLGKRIAIERVEGWLKLLKVTPLPPSVFFRAKIIITLLLSTIILSLMFVFGAFKLGIDEYLISWLAMFLCLLLGIIPFAIFGLAMGYLFNPKSLDSIVGLSVPVAVLTCGLPISKAKWFSDVIDFSPVYHYGQLVLYSANIKNDNNIILHLVFLGIFSLIFYLVSIWAYKKDQSLN</sequence>
<dbReference type="InterPro" id="IPR050763">
    <property type="entry name" value="ABC_transporter_ATP-binding"/>
</dbReference>
<protein>
    <submittedName>
        <fullName evidence="10">ABC-transporter ATP-binding protein</fullName>
    </submittedName>
</protein>
<dbReference type="GO" id="GO:0016020">
    <property type="term" value="C:membrane"/>
    <property type="evidence" value="ECO:0007669"/>
    <property type="project" value="UniProtKB-SubCell"/>
</dbReference>
<dbReference type="Proteomes" id="UP000299794">
    <property type="component" value="Unassembled WGS sequence"/>
</dbReference>
<comment type="caution">
    <text evidence="10">The sequence shown here is derived from an EMBL/GenBank/DDBJ whole genome shotgun (WGS) entry which is preliminary data.</text>
</comment>
<dbReference type="PANTHER" id="PTHR42711">
    <property type="entry name" value="ABC TRANSPORTER ATP-BINDING PROTEIN"/>
    <property type="match status" value="1"/>
</dbReference>
<dbReference type="AlphaFoldDB" id="A0A4P5ZA53"/>
<keyword evidence="2" id="KW-0813">Transport</keyword>
<keyword evidence="4" id="KW-0547">Nucleotide-binding</keyword>
<evidence type="ECO:0000256" key="2">
    <source>
        <dbReference type="ARBA" id="ARBA00022448"/>
    </source>
</evidence>
<evidence type="ECO:0000256" key="5">
    <source>
        <dbReference type="ARBA" id="ARBA00022840"/>
    </source>
</evidence>
<dbReference type="PROSITE" id="PS50893">
    <property type="entry name" value="ABC_TRANSPORTER_2"/>
    <property type="match status" value="1"/>
</dbReference>
<reference evidence="11" key="1">
    <citation type="submission" date="2019-02" db="EMBL/GenBank/DDBJ databases">
        <title>Draft genome sequence of Planktothrix agardhii NIES-905.</title>
        <authorList>
            <person name="Yamaguchi H."/>
            <person name="Suzuki S."/>
            <person name="Kawachi M."/>
        </authorList>
    </citation>
    <scope>NUCLEOTIDE SEQUENCE [LARGE SCALE GENOMIC DNA]</scope>
    <source>
        <strain evidence="11">CCAP 1459/11A</strain>
    </source>
</reference>
<feature type="transmembrane region" description="Helical" evidence="8">
    <location>
        <begin position="284"/>
        <end position="302"/>
    </location>
</feature>
<feature type="transmembrane region" description="Helical" evidence="8">
    <location>
        <begin position="333"/>
        <end position="353"/>
    </location>
</feature>
<dbReference type="GO" id="GO:0016887">
    <property type="term" value="F:ATP hydrolysis activity"/>
    <property type="evidence" value="ECO:0007669"/>
    <property type="project" value="InterPro"/>
</dbReference>
<organism evidence="10 11">
    <name type="scientific">Planktothrix agardhii CCAP 1459/11A</name>
    <dbReference type="NCBI Taxonomy" id="282420"/>
    <lineage>
        <taxon>Bacteria</taxon>
        <taxon>Bacillati</taxon>
        <taxon>Cyanobacteriota</taxon>
        <taxon>Cyanophyceae</taxon>
        <taxon>Oscillatoriophycideae</taxon>
        <taxon>Oscillatoriales</taxon>
        <taxon>Microcoleaceae</taxon>
        <taxon>Planktothrix</taxon>
    </lineage>
</organism>
<evidence type="ECO:0000256" key="3">
    <source>
        <dbReference type="ARBA" id="ARBA00022692"/>
    </source>
</evidence>
<dbReference type="Pfam" id="PF12698">
    <property type="entry name" value="ABC2_membrane_3"/>
    <property type="match status" value="1"/>
</dbReference>
<feature type="transmembrane region" description="Helical" evidence="8">
    <location>
        <begin position="396"/>
        <end position="414"/>
    </location>
</feature>
<keyword evidence="6 8" id="KW-1133">Transmembrane helix</keyword>
<evidence type="ECO:0000259" key="9">
    <source>
        <dbReference type="PROSITE" id="PS50893"/>
    </source>
</evidence>
<feature type="transmembrane region" description="Helical" evidence="8">
    <location>
        <begin position="447"/>
        <end position="469"/>
    </location>
</feature>
<feature type="transmembrane region" description="Helical" evidence="8">
    <location>
        <begin position="365"/>
        <end position="389"/>
    </location>
</feature>
<dbReference type="InterPro" id="IPR003439">
    <property type="entry name" value="ABC_transporter-like_ATP-bd"/>
</dbReference>
<dbReference type="SUPFAM" id="SSF52540">
    <property type="entry name" value="P-loop containing nucleoside triphosphate hydrolases"/>
    <property type="match status" value="1"/>
</dbReference>
<dbReference type="Pfam" id="PF00005">
    <property type="entry name" value="ABC_tran"/>
    <property type="match status" value="1"/>
</dbReference>